<sequence>MVSRQKRLIKQNVKGQLRQRQLLDKMKKTEQMVENLKAETEPFTYQRFYKTISAPEQGTLFQLGNVIHRVDVSGGEGAVDKFRAHYAFIMDCLDAYILGATMNVMELECLDEMPIMWRPPPLLKIAEKSDQYQWLTKLAQEILEKHVKLDKDKNLIRMSEVAKEMDTQTLFVQGMFDDNLQKFVCTCGKQYKNLGFFKRHLVNKHNWLFREVEDPTPDTCTSECKSDSVANYRASFMKNALILRDTYDAYSMCDGGRVVRNAKFEFLCADVRKHNKYKLWLWRFMAYVIALLSPKQAYEYMWNCASNTTGGLGKNIPNDILVELMVQLVKKKLREQGSNFTYASAVKAAIFTFH</sequence>
<reference evidence="3" key="1">
    <citation type="submission" date="2025-08" db="UniProtKB">
        <authorList>
            <consortium name="RefSeq"/>
        </authorList>
    </citation>
    <scope>IDENTIFICATION</scope>
    <source>
        <tissue evidence="3">Whole sample</tissue>
    </source>
</reference>
<dbReference type="KEGG" id="cvn:111102228"/>
<evidence type="ECO:0000313" key="3">
    <source>
        <dbReference type="RefSeq" id="XP_022290589.1"/>
    </source>
</evidence>
<proteinExistence type="predicted"/>
<dbReference type="GeneID" id="111102228"/>
<accession>A0A8B8AKM6</accession>
<dbReference type="Pfam" id="PF20231">
    <property type="entry name" value="DUF6589"/>
    <property type="match status" value="1"/>
</dbReference>
<name>A0A8B8AKM6_CRAVI</name>
<dbReference type="RefSeq" id="XP_022290589.1">
    <property type="nucleotide sequence ID" value="XM_022434881.1"/>
</dbReference>
<protein>
    <submittedName>
        <fullName evidence="3">Uncharacterized protein LOC111102228</fullName>
    </submittedName>
</protein>
<evidence type="ECO:0000313" key="2">
    <source>
        <dbReference type="Proteomes" id="UP000694844"/>
    </source>
</evidence>
<dbReference type="Proteomes" id="UP000694844">
    <property type="component" value="Chromosome 6"/>
</dbReference>
<dbReference type="AlphaFoldDB" id="A0A8B8AKM6"/>
<dbReference type="InterPro" id="IPR046496">
    <property type="entry name" value="DUF6589"/>
</dbReference>
<dbReference type="OrthoDB" id="6136366at2759"/>
<feature type="domain" description="DUF6589" evidence="1">
    <location>
        <begin position="53"/>
        <end position="341"/>
    </location>
</feature>
<evidence type="ECO:0000259" key="1">
    <source>
        <dbReference type="Pfam" id="PF20231"/>
    </source>
</evidence>
<keyword evidence="2" id="KW-1185">Reference proteome</keyword>
<organism evidence="2 3">
    <name type="scientific">Crassostrea virginica</name>
    <name type="common">Eastern oyster</name>
    <dbReference type="NCBI Taxonomy" id="6565"/>
    <lineage>
        <taxon>Eukaryota</taxon>
        <taxon>Metazoa</taxon>
        <taxon>Spiralia</taxon>
        <taxon>Lophotrochozoa</taxon>
        <taxon>Mollusca</taxon>
        <taxon>Bivalvia</taxon>
        <taxon>Autobranchia</taxon>
        <taxon>Pteriomorphia</taxon>
        <taxon>Ostreida</taxon>
        <taxon>Ostreoidea</taxon>
        <taxon>Ostreidae</taxon>
        <taxon>Crassostrea</taxon>
    </lineage>
</organism>
<gene>
    <name evidence="3" type="primary">LOC111102228</name>
</gene>